<dbReference type="AlphaFoldDB" id="A0A9P6C685"/>
<dbReference type="OrthoDB" id="2123378at2759"/>
<accession>A0A9P6C685</accession>
<keyword evidence="1" id="KW-0175">Coiled coil</keyword>
<comment type="caution">
    <text evidence="3">The sequence shown here is derived from an EMBL/GenBank/DDBJ whole genome shotgun (WGS) entry which is preliminary data.</text>
</comment>
<feature type="region of interest" description="Disordered" evidence="2">
    <location>
        <begin position="182"/>
        <end position="202"/>
    </location>
</feature>
<feature type="coiled-coil region" evidence="1">
    <location>
        <begin position="453"/>
        <end position="587"/>
    </location>
</feature>
<evidence type="ECO:0000313" key="3">
    <source>
        <dbReference type="EMBL" id="KAF9449948.1"/>
    </source>
</evidence>
<gene>
    <name evidence="3" type="ORF">P691DRAFT_758611</name>
</gene>
<feature type="compositionally biased region" description="Polar residues" evidence="2">
    <location>
        <begin position="216"/>
        <end position="230"/>
    </location>
</feature>
<dbReference type="InterPro" id="IPR011993">
    <property type="entry name" value="PH-like_dom_sf"/>
</dbReference>
<dbReference type="InterPro" id="IPR029006">
    <property type="entry name" value="ADF-H/Gelsolin-like_dom_sf"/>
</dbReference>
<feature type="compositionally biased region" description="Basic and acidic residues" evidence="2">
    <location>
        <begin position="332"/>
        <end position="342"/>
    </location>
</feature>
<dbReference type="Proteomes" id="UP000807342">
    <property type="component" value="Unassembled WGS sequence"/>
</dbReference>
<dbReference type="Gene3D" id="3.40.20.10">
    <property type="entry name" value="Severin"/>
    <property type="match status" value="1"/>
</dbReference>
<keyword evidence="4" id="KW-1185">Reference proteome</keyword>
<evidence type="ECO:0000256" key="2">
    <source>
        <dbReference type="SAM" id="MobiDB-lite"/>
    </source>
</evidence>
<evidence type="ECO:0000313" key="4">
    <source>
        <dbReference type="Proteomes" id="UP000807342"/>
    </source>
</evidence>
<reference evidence="3" key="1">
    <citation type="submission" date="2020-11" db="EMBL/GenBank/DDBJ databases">
        <authorList>
            <consortium name="DOE Joint Genome Institute"/>
            <person name="Ahrendt S."/>
            <person name="Riley R."/>
            <person name="Andreopoulos W."/>
            <person name="Labutti K."/>
            <person name="Pangilinan J."/>
            <person name="Ruiz-Duenas F.J."/>
            <person name="Barrasa J.M."/>
            <person name="Sanchez-Garcia M."/>
            <person name="Camarero S."/>
            <person name="Miyauchi S."/>
            <person name="Serrano A."/>
            <person name="Linde D."/>
            <person name="Babiker R."/>
            <person name="Drula E."/>
            <person name="Ayuso-Fernandez I."/>
            <person name="Pacheco R."/>
            <person name="Padilla G."/>
            <person name="Ferreira P."/>
            <person name="Barriuso J."/>
            <person name="Kellner H."/>
            <person name="Castanera R."/>
            <person name="Alfaro M."/>
            <person name="Ramirez L."/>
            <person name="Pisabarro A.G."/>
            <person name="Kuo A."/>
            <person name="Tritt A."/>
            <person name="Lipzen A."/>
            <person name="He G."/>
            <person name="Yan M."/>
            <person name="Ng V."/>
            <person name="Cullen D."/>
            <person name="Martin F."/>
            <person name="Rosso M.-N."/>
            <person name="Henrissat B."/>
            <person name="Hibbett D."/>
            <person name="Martinez A.T."/>
            <person name="Grigoriev I.V."/>
        </authorList>
    </citation>
    <scope>NUCLEOTIDE SEQUENCE</scope>
    <source>
        <strain evidence="3">MF-IS2</strain>
    </source>
</reference>
<dbReference type="SUPFAM" id="SSF50729">
    <property type="entry name" value="PH domain-like"/>
    <property type="match status" value="1"/>
</dbReference>
<sequence>MSAYDAVLKNELNWFLLYYPNRNVDELALYAFGADGLEEFKTKIDPQDAEQALIGFLRADSDDVQVIPDHISDEQEGEEDEDDVEAKYVLISYVPRGVLGVRRARAQVHTRRLGMIFKKHDAVLTVDDCSQLTNAAIAHTLAEPDPSLLTFSASGAGNFSPPPPQLDTNITPTAGSVIYIASPQGSPTSYQPQPQPQPHHHQSLTLTAAEMGRSYSQPTADYPATNTKPTNLMDLNRVKRSFSETYSPRPIITEPSAGTSPPSGGGHHKLGSNMFSQFLRRKKKRSGSGSAIWRGRNDVDESQESEDSMPPPTPPKDKGIYAGALPPAVVPRRRDSEEDTIMEKERDYGHNDYTDDLVYVREYEPLALTSGLATISESSFRYMRSVSEFAVVSHEEVGSGRPGIGDRDVVVIRPEEFGGYGDKPLPQPGGQHLGISTLKKGKWAEPQGLSAIRDPAERARVRMEQQRQKEEEEREVLRIEEERQEKMKRKKEKLMRREEEEAERRKVAIQAEALRVAAERRRKEEEERREEERKAQERVERKRVEKQRRIEEHLRLEEWRRKQARIAEESARAEEEARRREERERREKILRVEGEVKEKAKEGSVAGWVTIQTDESVVWRRKYYKFAPNTFYFYRNPKDLTQAMDRLEVRGAVKALKEPKDGYEDLKAIPFSFAIEFHDRAPWAMFADSEEEKFKLLGLLQYAAGLDA</sequence>
<protein>
    <recommendedName>
        <fullName evidence="5">ADF-H domain-containing protein</fullName>
    </recommendedName>
</protein>
<evidence type="ECO:0008006" key="5">
    <source>
        <dbReference type="Google" id="ProtNLM"/>
    </source>
</evidence>
<dbReference type="EMBL" id="MU151116">
    <property type="protein sequence ID" value="KAF9449948.1"/>
    <property type="molecule type" value="Genomic_DNA"/>
</dbReference>
<feature type="compositionally biased region" description="Low complexity" evidence="2">
    <location>
        <begin position="182"/>
        <end position="192"/>
    </location>
</feature>
<evidence type="ECO:0000256" key="1">
    <source>
        <dbReference type="SAM" id="Coils"/>
    </source>
</evidence>
<proteinExistence type="predicted"/>
<feature type="region of interest" description="Disordered" evidence="2">
    <location>
        <begin position="216"/>
        <end position="342"/>
    </location>
</feature>
<dbReference type="Gene3D" id="2.30.29.30">
    <property type="entry name" value="Pleckstrin-homology domain (PH domain)/Phosphotyrosine-binding domain (PTB)"/>
    <property type="match status" value="1"/>
</dbReference>
<dbReference type="CDD" id="cd00821">
    <property type="entry name" value="PH"/>
    <property type="match status" value="1"/>
</dbReference>
<organism evidence="3 4">
    <name type="scientific">Macrolepiota fuliginosa MF-IS2</name>
    <dbReference type="NCBI Taxonomy" id="1400762"/>
    <lineage>
        <taxon>Eukaryota</taxon>
        <taxon>Fungi</taxon>
        <taxon>Dikarya</taxon>
        <taxon>Basidiomycota</taxon>
        <taxon>Agaricomycotina</taxon>
        <taxon>Agaricomycetes</taxon>
        <taxon>Agaricomycetidae</taxon>
        <taxon>Agaricales</taxon>
        <taxon>Agaricineae</taxon>
        <taxon>Agaricaceae</taxon>
        <taxon>Macrolepiota</taxon>
    </lineage>
</organism>
<name>A0A9P6C685_9AGAR</name>